<proteinExistence type="predicted"/>
<evidence type="ECO:0000256" key="1">
    <source>
        <dbReference type="ARBA" id="ARBA00023242"/>
    </source>
</evidence>
<dbReference type="CDD" id="cd00067">
    <property type="entry name" value="GAL4"/>
    <property type="match status" value="1"/>
</dbReference>
<name>A0A9P4JTU4_9PLEO</name>
<dbReference type="GO" id="GO:0000981">
    <property type="term" value="F:DNA-binding transcription factor activity, RNA polymerase II-specific"/>
    <property type="evidence" value="ECO:0007669"/>
    <property type="project" value="InterPro"/>
</dbReference>
<keyword evidence="1" id="KW-0539">Nucleus</keyword>
<organism evidence="4 5">
    <name type="scientific">Delitschia confertaspora ATCC 74209</name>
    <dbReference type="NCBI Taxonomy" id="1513339"/>
    <lineage>
        <taxon>Eukaryota</taxon>
        <taxon>Fungi</taxon>
        <taxon>Dikarya</taxon>
        <taxon>Ascomycota</taxon>
        <taxon>Pezizomycotina</taxon>
        <taxon>Dothideomycetes</taxon>
        <taxon>Pleosporomycetidae</taxon>
        <taxon>Pleosporales</taxon>
        <taxon>Delitschiaceae</taxon>
        <taxon>Delitschia</taxon>
    </lineage>
</organism>
<sequence>MTETDDLYRQDLPRGFSREQDGGDYHEIIGNNGRCKLNNEKKPSSPAQCASEKPEEGQAPISYALRKAKPQKVPMTWIDKDESGDYDPEKEACELRKANRKKAKGKKNQSKKKIKKCIARLLVGPVLIHTVRNITNEEDNWPEDWSDLDSDEEAEAEYKKPLIRKSTPGRKSQEPISDPAEEYGGLTGHACAAGCISCRKYLQTCSILQASKWPCASCIDNDEGNMSRLIVEPKVKDVCQRCKAEGPVCDFAMKPKILGQCSQCQEARSDCSTKPPPGHNIIRTSLDFLRLNRIGEHATCDACRLLNKTCSMKRKGAKSPPCINCKRLGIGCTFYNCADDNLVGPKKKRTANSAKKQQGAYDLEEEPATPSRSNFFTEADWAESDDGMQEVARAVTPSMEMVDAHGNVGKTTKIWTSFCHPIQFDSINGTSDDCSFCQVPLFCFVGHFERKVEVIEWNNGLGYTELMGGHSDSENPTRMCKKCSISRIQIGTCEMNHKIVSIKDNGREQNLDDAVNELLMVQPGNDEAEKQLDHFCSYCFQFAAFLCCTPQPSLISSLHGEEVMQAGCGLRLCVTCEQRIREDFEGDWDRMVTALDKAPKPREGEEQSMKMIVPRADVGFLRKNGLLYKNVENDMTEMNGPDWVELAD</sequence>
<feature type="region of interest" description="Disordered" evidence="2">
    <location>
        <begin position="1"/>
        <end position="60"/>
    </location>
</feature>
<gene>
    <name evidence="4" type="ORF">GQ43DRAFT_362913</name>
</gene>
<dbReference type="Proteomes" id="UP000799536">
    <property type="component" value="Unassembled WGS sequence"/>
</dbReference>
<dbReference type="OrthoDB" id="5303703at2759"/>
<keyword evidence="5" id="KW-1185">Reference proteome</keyword>
<dbReference type="EMBL" id="ML993860">
    <property type="protein sequence ID" value="KAF2205202.1"/>
    <property type="molecule type" value="Genomic_DNA"/>
</dbReference>
<feature type="region of interest" description="Disordered" evidence="2">
    <location>
        <begin position="346"/>
        <end position="371"/>
    </location>
</feature>
<feature type="domain" description="Zn(2)-C6 fungal-type" evidence="3">
    <location>
        <begin position="299"/>
        <end position="334"/>
    </location>
</feature>
<reference evidence="4" key="1">
    <citation type="journal article" date="2020" name="Stud. Mycol.">
        <title>101 Dothideomycetes genomes: a test case for predicting lifestyles and emergence of pathogens.</title>
        <authorList>
            <person name="Haridas S."/>
            <person name="Albert R."/>
            <person name="Binder M."/>
            <person name="Bloem J."/>
            <person name="Labutti K."/>
            <person name="Salamov A."/>
            <person name="Andreopoulos B."/>
            <person name="Baker S."/>
            <person name="Barry K."/>
            <person name="Bills G."/>
            <person name="Bluhm B."/>
            <person name="Cannon C."/>
            <person name="Castanera R."/>
            <person name="Culley D."/>
            <person name="Daum C."/>
            <person name="Ezra D."/>
            <person name="Gonzalez J."/>
            <person name="Henrissat B."/>
            <person name="Kuo A."/>
            <person name="Liang C."/>
            <person name="Lipzen A."/>
            <person name="Lutzoni F."/>
            <person name="Magnuson J."/>
            <person name="Mondo S."/>
            <person name="Nolan M."/>
            <person name="Ohm R."/>
            <person name="Pangilinan J."/>
            <person name="Park H.-J."/>
            <person name="Ramirez L."/>
            <person name="Alfaro M."/>
            <person name="Sun H."/>
            <person name="Tritt A."/>
            <person name="Yoshinaga Y."/>
            <person name="Zwiers L.-H."/>
            <person name="Turgeon B."/>
            <person name="Goodwin S."/>
            <person name="Spatafora J."/>
            <person name="Crous P."/>
            <person name="Grigoriev I."/>
        </authorList>
    </citation>
    <scope>NUCLEOTIDE SEQUENCE</scope>
    <source>
        <strain evidence="4">ATCC 74209</strain>
    </source>
</reference>
<dbReference type="InterPro" id="IPR001138">
    <property type="entry name" value="Zn2Cys6_DnaBD"/>
</dbReference>
<feature type="region of interest" description="Disordered" evidence="2">
    <location>
        <begin position="139"/>
        <end position="179"/>
    </location>
</feature>
<evidence type="ECO:0000313" key="4">
    <source>
        <dbReference type="EMBL" id="KAF2205202.1"/>
    </source>
</evidence>
<evidence type="ECO:0000256" key="2">
    <source>
        <dbReference type="SAM" id="MobiDB-lite"/>
    </source>
</evidence>
<feature type="compositionally biased region" description="Basic and acidic residues" evidence="2">
    <location>
        <begin position="1"/>
        <end position="27"/>
    </location>
</feature>
<comment type="caution">
    <text evidence="4">The sequence shown here is derived from an EMBL/GenBank/DDBJ whole genome shotgun (WGS) entry which is preliminary data.</text>
</comment>
<evidence type="ECO:0000313" key="5">
    <source>
        <dbReference type="Proteomes" id="UP000799536"/>
    </source>
</evidence>
<dbReference type="GO" id="GO:0008270">
    <property type="term" value="F:zinc ion binding"/>
    <property type="evidence" value="ECO:0007669"/>
    <property type="project" value="InterPro"/>
</dbReference>
<evidence type="ECO:0000259" key="3">
    <source>
        <dbReference type="PROSITE" id="PS50048"/>
    </source>
</evidence>
<protein>
    <recommendedName>
        <fullName evidence="3">Zn(2)-C6 fungal-type domain-containing protein</fullName>
    </recommendedName>
</protein>
<accession>A0A9P4JTU4</accession>
<dbReference type="PROSITE" id="PS50048">
    <property type="entry name" value="ZN2_CY6_FUNGAL_2"/>
    <property type="match status" value="1"/>
</dbReference>
<dbReference type="AlphaFoldDB" id="A0A9P4JTU4"/>
<feature type="compositionally biased region" description="Acidic residues" evidence="2">
    <location>
        <begin position="139"/>
        <end position="155"/>
    </location>
</feature>